<dbReference type="GO" id="GO:0031956">
    <property type="term" value="F:medium-chain fatty acid-CoA ligase activity"/>
    <property type="evidence" value="ECO:0007669"/>
    <property type="project" value="TreeGrafter"/>
</dbReference>
<dbReference type="InterPro" id="IPR000873">
    <property type="entry name" value="AMP-dep_synth/lig_dom"/>
</dbReference>
<feature type="domain" description="AMP-dependent synthetase/ligase" evidence="3">
    <location>
        <begin position="38"/>
        <end position="197"/>
    </location>
</feature>
<evidence type="ECO:0000313" key="5">
    <source>
        <dbReference type="Proteomes" id="UP000256884"/>
    </source>
</evidence>
<reference evidence="4 5" key="1">
    <citation type="submission" date="2018-08" db="EMBL/GenBank/DDBJ databases">
        <title>Genomic Encyclopedia of Type Strains, Phase IV (KMG-IV): sequencing the most valuable type-strain genomes for metagenomic binning, comparative biology and taxonomic classification.</title>
        <authorList>
            <person name="Goeker M."/>
        </authorList>
    </citation>
    <scope>NUCLEOTIDE SEQUENCE [LARGE SCALE GENOMIC DNA]</scope>
    <source>
        <strain evidence="4 5">DSM 18841</strain>
    </source>
</reference>
<comment type="caution">
    <text evidence="4">The sequence shown here is derived from an EMBL/GenBank/DDBJ whole genome shotgun (WGS) entry which is preliminary data.</text>
</comment>
<dbReference type="PANTHER" id="PTHR43201:SF5">
    <property type="entry name" value="MEDIUM-CHAIN ACYL-COA LIGASE ACSF2, MITOCHONDRIAL"/>
    <property type="match status" value="1"/>
</dbReference>
<dbReference type="PANTHER" id="PTHR43201">
    <property type="entry name" value="ACYL-COA SYNTHETASE"/>
    <property type="match status" value="1"/>
</dbReference>
<protein>
    <submittedName>
        <fullName evidence="4">O-succinylbenzoic acid--CoA ligase</fullName>
    </submittedName>
</protein>
<keyword evidence="2 4" id="KW-0436">Ligase</keyword>
<sequence>MKNLAFHNSFQLNGVSFSSKDELLTFSKTINDSIYQFLSDWFSADDFVVVQTSGSTGKPKPISLKKEFMINSAKATGTFFDLEENTTALLCLSTDYIAGKMMLVRALTLGWNIDVVAPTSKVEIKKEYDFSAMVPLQLRSSLGEIPKIKKLIVGGGVVENDLIEAIQNLSTEVLTTYGMTETITHIAVKKLNNVISNDREKSHYKTLPNVKLSQDNRNCLVIDALKVSSEKIITNDVVRLISETEFEWLGRYDNVINSGGVKLHPEKIEEKLSKIIINRFFVIGIPDKRLGEKLILVIEGEEKNVTLKEVRKLKELSKYEVPKEVYFVDEFIETETKKIQRKKTLDLVNL</sequence>
<evidence type="ECO:0000256" key="1">
    <source>
        <dbReference type="ARBA" id="ARBA00006432"/>
    </source>
</evidence>
<gene>
    <name evidence="4" type="ORF">C7448_10353</name>
</gene>
<dbReference type="Pfam" id="PF00501">
    <property type="entry name" value="AMP-binding"/>
    <property type="match status" value="1"/>
</dbReference>
<dbReference type="InterPro" id="IPR045851">
    <property type="entry name" value="AMP-bd_C_sf"/>
</dbReference>
<keyword evidence="5" id="KW-1185">Reference proteome</keyword>
<organism evidence="4 5">
    <name type="scientific">Tenacibaculum gallaicum</name>
    <dbReference type="NCBI Taxonomy" id="561505"/>
    <lineage>
        <taxon>Bacteria</taxon>
        <taxon>Pseudomonadati</taxon>
        <taxon>Bacteroidota</taxon>
        <taxon>Flavobacteriia</taxon>
        <taxon>Flavobacteriales</taxon>
        <taxon>Flavobacteriaceae</taxon>
        <taxon>Tenacibaculum</taxon>
    </lineage>
</organism>
<dbReference type="OrthoDB" id="8870348at2"/>
<dbReference type="Gene3D" id="3.40.50.12780">
    <property type="entry name" value="N-terminal domain of ligase-like"/>
    <property type="match status" value="1"/>
</dbReference>
<name>A0A3E0I121_9FLAO</name>
<evidence type="ECO:0000256" key="2">
    <source>
        <dbReference type="ARBA" id="ARBA00022598"/>
    </source>
</evidence>
<dbReference type="EMBL" id="QUNS01000003">
    <property type="protein sequence ID" value="REH52321.1"/>
    <property type="molecule type" value="Genomic_DNA"/>
</dbReference>
<evidence type="ECO:0000259" key="3">
    <source>
        <dbReference type="Pfam" id="PF00501"/>
    </source>
</evidence>
<dbReference type="InterPro" id="IPR042099">
    <property type="entry name" value="ANL_N_sf"/>
</dbReference>
<accession>A0A3E0I121</accession>
<dbReference type="InterPro" id="IPR020845">
    <property type="entry name" value="AMP-binding_CS"/>
</dbReference>
<dbReference type="Proteomes" id="UP000256884">
    <property type="component" value="Unassembled WGS sequence"/>
</dbReference>
<proteinExistence type="inferred from homology"/>
<dbReference type="AlphaFoldDB" id="A0A3E0I121"/>
<dbReference type="Gene3D" id="3.30.300.30">
    <property type="match status" value="1"/>
</dbReference>
<dbReference type="RefSeq" id="WP_115900686.1">
    <property type="nucleotide sequence ID" value="NZ_QUNS01000003.1"/>
</dbReference>
<dbReference type="PROSITE" id="PS00455">
    <property type="entry name" value="AMP_BINDING"/>
    <property type="match status" value="1"/>
</dbReference>
<dbReference type="SUPFAM" id="SSF56801">
    <property type="entry name" value="Acetyl-CoA synthetase-like"/>
    <property type="match status" value="1"/>
</dbReference>
<comment type="similarity">
    <text evidence="1">Belongs to the ATP-dependent AMP-binding enzyme family.</text>
</comment>
<dbReference type="GO" id="GO:0006631">
    <property type="term" value="P:fatty acid metabolic process"/>
    <property type="evidence" value="ECO:0007669"/>
    <property type="project" value="TreeGrafter"/>
</dbReference>
<evidence type="ECO:0000313" key="4">
    <source>
        <dbReference type="EMBL" id="REH52321.1"/>
    </source>
</evidence>